<keyword evidence="3 8" id="KW-0812">Transmembrane</keyword>
<dbReference type="InterPro" id="IPR013099">
    <property type="entry name" value="K_chnl_dom"/>
</dbReference>
<dbReference type="GeneID" id="106669107"/>
<organism evidence="11 12">
    <name type="scientific">Cimex lectularius</name>
    <name type="common">Bed bug</name>
    <name type="synonym">Acanthia lectularia</name>
    <dbReference type="NCBI Taxonomy" id="79782"/>
    <lineage>
        <taxon>Eukaryota</taxon>
        <taxon>Metazoa</taxon>
        <taxon>Ecdysozoa</taxon>
        <taxon>Arthropoda</taxon>
        <taxon>Hexapoda</taxon>
        <taxon>Insecta</taxon>
        <taxon>Pterygota</taxon>
        <taxon>Neoptera</taxon>
        <taxon>Paraneoptera</taxon>
        <taxon>Hemiptera</taxon>
        <taxon>Heteroptera</taxon>
        <taxon>Panheteroptera</taxon>
        <taxon>Cimicomorpha</taxon>
        <taxon>Cimicidae</taxon>
        <taxon>Cimex</taxon>
    </lineage>
</organism>
<keyword evidence="2 8" id="KW-0813">Transport</keyword>
<comment type="similarity">
    <text evidence="8">Belongs to the two pore domain potassium channel (TC 1.A.1.8) family.</text>
</comment>
<name>A0A8I6S116_CIMLE</name>
<dbReference type="Pfam" id="PF07885">
    <property type="entry name" value="Ion_trans_2"/>
    <property type="match status" value="2"/>
</dbReference>
<evidence type="ECO:0000256" key="1">
    <source>
        <dbReference type="ARBA" id="ARBA00004141"/>
    </source>
</evidence>
<dbReference type="PANTHER" id="PTHR11003:SF142">
    <property type="entry name" value="POTASSIUM CHANNEL DOMAIN-CONTAINING PROTEIN"/>
    <property type="match status" value="1"/>
</dbReference>
<feature type="domain" description="Potassium channel" evidence="10">
    <location>
        <begin position="123"/>
        <end position="179"/>
    </location>
</feature>
<evidence type="ECO:0000313" key="11">
    <source>
        <dbReference type="EnsemblMetazoa" id="XP_014253874.1"/>
    </source>
</evidence>
<evidence type="ECO:0000256" key="4">
    <source>
        <dbReference type="ARBA" id="ARBA00022989"/>
    </source>
</evidence>
<dbReference type="OMA" id="KMVHVPD"/>
<evidence type="ECO:0000259" key="10">
    <source>
        <dbReference type="Pfam" id="PF07885"/>
    </source>
</evidence>
<feature type="transmembrane region" description="Helical" evidence="9">
    <location>
        <begin position="231"/>
        <end position="251"/>
    </location>
</feature>
<feature type="transmembrane region" description="Helical" evidence="9">
    <location>
        <begin position="257"/>
        <end position="279"/>
    </location>
</feature>
<feature type="domain" description="Potassium channel" evidence="10">
    <location>
        <begin position="211"/>
        <end position="281"/>
    </location>
</feature>
<comment type="subcellular location">
    <subcellularLocation>
        <location evidence="1">Membrane</location>
        <topology evidence="1">Multi-pass membrane protein</topology>
    </subcellularLocation>
</comment>
<sequence length="362" mass="40121">MGSEEDLKEAETSPLKAKIQSILGHVGLCLALTLYTVVGGIVFRTLEYPSELDNLAKSFAEVRQQRGEFLKEIIQGRIGEGNLDNFDEVLEKSLAEYEISVQNAVKSGIEFPLDQVKSIVDLARWNDLQSIFFASTVITTIGYGNIVPVTFNGRLFCLFYALIGIPLCLTVIADLGGILADYCSGLPALFDKVGGVMSKSLISAFAALVFLFLFLSIGAVIFMYVEDEWTFFDSFYFCFITMTTIGFGDLVPQKPQYMLVCTLYILIGLGLTSTIIEVVRNEYAKSWERLQALAEALKKLSEAGGSDVAAFQNDLKKMVAVMDKRKSASKMWDKTFESILQSVNQPKPQPKIVQIIVYETSV</sequence>
<keyword evidence="7 8" id="KW-0407">Ion channel</keyword>
<dbReference type="PRINTS" id="PR01333">
    <property type="entry name" value="2POREKCHANEL"/>
</dbReference>
<dbReference type="OrthoDB" id="297496at2759"/>
<dbReference type="KEGG" id="clec:106669107"/>
<dbReference type="SUPFAM" id="SSF81324">
    <property type="entry name" value="Voltage-gated potassium channels"/>
    <property type="match status" value="2"/>
</dbReference>
<evidence type="ECO:0000256" key="9">
    <source>
        <dbReference type="SAM" id="Phobius"/>
    </source>
</evidence>
<dbReference type="EnsemblMetazoa" id="XM_014398388.2">
    <property type="protein sequence ID" value="XP_014253874.1"/>
    <property type="gene ID" value="LOC106669107"/>
</dbReference>
<evidence type="ECO:0000256" key="5">
    <source>
        <dbReference type="ARBA" id="ARBA00023065"/>
    </source>
</evidence>
<dbReference type="PANTHER" id="PTHR11003">
    <property type="entry name" value="POTASSIUM CHANNEL, SUBFAMILY K"/>
    <property type="match status" value="1"/>
</dbReference>
<dbReference type="GO" id="GO:0005886">
    <property type="term" value="C:plasma membrane"/>
    <property type="evidence" value="ECO:0007669"/>
    <property type="project" value="TreeGrafter"/>
</dbReference>
<keyword evidence="12" id="KW-1185">Reference proteome</keyword>
<dbReference type="Gene3D" id="1.10.287.70">
    <property type="match status" value="1"/>
</dbReference>
<keyword evidence="6 9" id="KW-0472">Membrane</keyword>
<dbReference type="RefSeq" id="XP_014253874.1">
    <property type="nucleotide sequence ID" value="XM_014398388.2"/>
</dbReference>
<evidence type="ECO:0000256" key="7">
    <source>
        <dbReference type="ARBA" id="ARBA00023303"/>
    </source>
</evidence>
<dbReference type="Proteomes" id="UP000494040">
    <property type="component" value="Unassembled WGS sequence"/>
</dbReference>
<protein>
    <recommendedName>
        <fullName evidence="10">Potassium channel domain-containing protein</fullName>
    </recommendedName>
</protein>
<evidence type="ECO:0000256" key="2">
    <source>
        <dbReference type="ARBA" id="ARBA00022448"/>
    </source>
</evidence>
<dbReference type="InterPro" id="IPR003280">
    <property type="entry name" value="2pore_dom_K_chnl"/>
</dbReference>
<dbReference type="AlphaFoldDB" id="A0A8I6S116"/>
<evidence type="ECO:0000256" key="3">
    <source>
        <dbReference type="ARBA" id="ARBA00022692"/>
    </source>
</evidence>
<dbReference type="GO" id="GO:0030322">
    <property type="term" value="P:stabilization of membrane potential"/>
    <property type="evidence" value="ECO:0007669"/>
    <property type="project" value="TreeGrafter"/>
</dbReference>
<keyword evidence="5 8" id="KW-0406">Ion transport</keyword>
<feature type="transmembrane region" description="Helical" evidence="9">
    <location>
        <begin position="200"/>
        <end position="224"/>
    </location>
</feature>
<evidence type="ECO:0000313" key="12">
    <source>
        <dbReference type="Proteomes" id="UP000494040"/>
    </source>
</evidence>
<proteinExistence type="inferred from homology"/>
<keyword evidence="4 9" id="KW-1133">Transmembrane helix</keyword>
<evidence type="ECO:0000256" key="8">
    <source>
        <dbReference type="RuleBase" id="RU003857"/>
    </source>
</evidence>
<evidence type="ECO:0000256" key="6">
    <source>
        <dbReference type="ARBA" id="ARBA00023136"/>
    </source>
</evidence>
<reference evidence="11" key="1">
    <citation type="submission" date="2022-01" db="UniProtKB">
        <authorList>
            <consortium name="EnsemblMetazoa"/>
        </authorList>
    </citation>
    <scope>IDENTIFICATION</scope>
</reference>
<accession>A0A8I6S116</accession>
<feature type="transmembrane region" description="Helical" evidence="9">
    <location>
        <begin position="131"/>
        <end position="151"/>
    </location>
</feature>
<feature type="transmembrane region" description="Helical" evidence="9">
    <location>
        <begin position="158"/>
        <end position="180"/>
    </location>
</feature>
<dbReference type="GO" id="GO:0015271">
    <property type="term" value="F:outward rectifier potassium channel activity"/>
    <property type="evidence" value="ECO:0007669"/>
    <property type="project" value="TreeGrafter"/>
</dbReference>
<feature type="transmembrane region" description="Helical" evidence="9">
    <location>
        <begin position="21"/>
        <end position="43"/>
    </location>
</feature>
<dbReference type="GO" id="GO:0022841">
    <property type="term" value="F:potassium ion leak channel activity"/>
    <property type="evidence" value="ECO:0007669"/>
    <property type="project" value="TreeGrafter"/>
</dbReference>